<organism evidence="2 3">
    <name type="scientific">Nocardioides lianchengensis</name>
    <dbReference type="NCBI Taxonomy" id="1045774"/>
    <lineage>
        <taxon>Bacteria</taxon>
        <taxon>Bacillati</taxon>
        <taxon>Actinomycetota</taxon>
        <taxon>Actinomycetes</taxon>
        <taxon>Propionibacteriales</taxon>
        <taxon>Nocardioidaceae</taxon>
        <taxon>Nocardioides</taxon>
    </lineage>
</organism>
<dbReference type="InterPro" id="IPR037401">
    <property type="entry name" value="SnoaL-like"/>
</dbReference>
<dbReference type="EMBL" id="FMZM01000018">
    <property type="protein sequence ID" value="SDE26294.1"/>
    <property type="molecule type" value="Genomic_DNA"/>
</dbReference>
<dbReference type="RefSeq" id="WP_090860892.1">
    <property type="nucleotide sequence ID" value="NZ_FMZM01000018.1"/>
</dbReference>
<dbReference type="SUPFAM" id="SSF54427">
    <property type="entry name" value="NTF2-like"/>
    <property type="match status" value="2"/>
</dbReference>
<keyword evidence="2" id="KW-0413">Isomerase</keyword>
<dbReference type="AlphaFoldDB" id="A0A1G7BGZ1"/>
<keyword evidence="3" id="KW-1185">Reference proteome</keyword>
<dbReference type="PANTHER" id="PTHR41252:SF1">
    <property type="entry name" value="BLR2505 PROTEIN"/>
    <property type="match status" value="1"/>
</dbReference>
<evidence type="ECO:0000313" key="2">
    <source>
        <dbReference type="EMBL" id="SDE26294.1"/>
    </source>
</evidence>
<dbReference type="PANTHER" id="PTHR41252">
    <property type="entry name" value="BLR2505 PROTEIN"/>
    <property type="match status" value="1"/>
</dbReference>
<dbReference type="Gene3D" id="3.10.450.50">
    <property type="match status" value="2"/>
</dbReference>
<dbReference type="GO" id="GO:0016853">
    <property type="term" value="F:isomerase activity"/>
    <property type="evidence" value="ECO:0007669"/>
    <property type="project" value="UniProtKB-KW"/>
</dbReference>
<evidence type="ECO:0000313" key="3">
    <source>
        <dbReference type="Proteomes" id="UP000199034"/>
    </source>
</evidence>
<dbReference type="Proteomes" id="UP000199034">
    <property type="component" value="Unassembled WGS sequence"/>
</dbReference>
<protein>
    <submittedName>
        <fullName evidence="2">Ketosteroid isomerase-related protein</fullName>
    </submittedName>
</protein>
<dbReference type="InterPro" id="IPR032710">
    <property type="entry name" value="NTF2-like_dom_sf"/>
</dbReference>
<proteinExistence type="predicted"/>
<name>A0A1G7BGZ1_9ACTN</name>
<sequence length="324" mass="35156">MTDAATTPGTLAVGRGLLAALDANDADGVRRWFAPGGTWWVDTGLDRAAGDQAVDPGPDRPWPLHGLMDAQAKCDLLASVPERFPGGVRQHVRRAFAGGDVAVLEVEGDGLFLGERPYRNRYCFVVQVCDGLATGLREYLDTAHSAAVFDGRHLDRRSRAEPRAPSYRSPGTGLHGIVDRFLACLTDADGARLLGLCTPDATWWADGGRLRTAGPEAPVDLDAELVVVGRVPVVDRAVRIGRLRETYPDGLRLAAHRVVVDDDPGSGLVVAEVVGHGVHRSGRTYQNRYAFVLRVEGTDRGLRIAEVREYCDTRHAFDVYGIDR</sequence>
<accession>A0A1G7BGZ1</accession>
<dbReference type="STRING" id="1045774.SAMN05421872_11811"/>
<evidence type="ECO:0000259" key="1">
    <source>
        <dbReference type="Pfam" id="PF12680"/>
    </source>
</evidence>
<reference evidence="2 3" key="1">
    <citation type="submission" date="2016-10" db="EMBL/GenBank/DDBJ databases">
        <authorList>
            <person name="de Groot N.N."/>
        </authorList>
    </citation>
    <scope>NUCLEOTIDE SEQUENCE [LARGE SCALE GENOMIC DNA]</scope>
    <source>
        <strain evidence="2 3">CGMCC 4.6858</strain>
    </source>
</reference>
<feature type="domain" description="SnoaL-like" evidence="1">
    <location>
        <begin position="178"/>
        <end position="297"/>
    </location>
</feature>
<gene>
    <name evidence="2" type="ORF">SAMN05421872_11811</name>
</gene>
<dbReference type="OrthoDB" id="3783224at2"/>
<dbReference type="Pfam" id="PF12680">
    <property type="entry name" value="SnoaL_2"/>
    <property type="match status" value="1"/>
</dbReference>